<gene>
    <name evidence="5" type="ORF">BXY58_3429</name>
    <name evidence="4" type="ORF">GCM10007332_23010</name>
</gene>
<dbReference type="InterPro" id="IPR036188">
    <property type="entry name" value="FAD/NAD-bd_sf"/>
</dbReference>
<keyword evidence="7" id="KW-1185">Reference proteome</keyword>
<dbReference type="InterPro" id="IPR002938">
    <property type="entry name" value="FAD-bd"/>
</dbReference>
<evidence type="ECO:0000256" key="2">
    <source>
        <dbReference type="ARBA" id="ARBA00023033"/>
    </source>
</evidence>
<proteinExistence type="predicted"/>
<evidence type="ECO:0000256" key="1">
    <source>
        <dbReference type="ARBA" id="ARBA00023002"/>
    </source>
</evidence>
<dbReference type="GO" id="GO:0004497">
    <property type="term" value="F:monooxygenase activity"/>
    <property type="evidence" value="ECO:0007669"/>
    <property type="project" value="UniProtKB-KW"/>
</dbReference>
<keyword evidence="2" id="KW-0503">Monooxygenase</keyword>
<dbReference type="PANTHER" id="PTHR13789:SF309">
    <property type="entry name" value="PUTATIVE (AFU_ORTHOLOGUE AFUA_6G14510)-RELATED"/>
    <property type="match status" value="1"/>
</dbReference>
<dbReference type="AlphaFoldDB" id="A0A420CKQ5"/>
<reference evidence="5 6" key="2">
    <citation type="submission" date="2018-09" db="EMBL/GenBank/DDBJ databases">
        <title>Genomic Encyclopedia of Archaeal and Bacterial Type Strains, Phase II (KMG-II): from individual species to whole genera.</title>
        <authorList>
            <person name="Goeker M."/>
        </authorList>
    </citation>
    <scope>NUCLEOTIDE SEQUENCE [LARGE SCALE GENOMIC DNA]</scope>
    <source>
        <strain evidence="5 6">DSM 27620</strain>
    </source>
</reference>
<dbReference type="Pfam" id="PF01494">
    <property type="entry name" value="FAD_binding_3"/>
    <property type="match status" value="1"/>
</dbReference>
<evidence type="ECO:0000313" key="7">
    <source>
        <dbReference type="Proteomes" id="UP000658202"/>
    </source>
</evidence>
<dbReference type="EMBL" id="BMCW01000004">
    <property type="protein sequence ID" value="GGG60653.1"/>
    <property type="molecule type" value="Genomic_DNA"/>
</dbReference>
<dbReference type="RefSeq" id="WP_120214947.1">
    <property type="nucleotide sequence ID" value="NZ_BMCW01000004.1"/>
</dbReference>
<dbReference type="PRINTS" id="PR00420">
    <property type="entry name" value="RNGMNOXGNASE"/>
</dbReference>
<evidence type="ECO:0000313" key="5">
    <source>
        <dbReference type="EMBL" id="RKE79161.1"/>
    </source>
</evidence>
<dbReference type="EMBL" id="RAQH01000012">
    <property type="protein sequence ID" value="RKE79161.1"/>
    <property type="molecule type" value="Genomic_DNA"/>
</dbReference>
<reference evidence="4" key="1">
    <citation type="journal article" date="2014" name="Int. J. Syst. Evol. Microbiol.">
        <title>Complete genome of a new Firmicutes species belonging to the dominant human colonic microbiota ('Ruminococcus bicirculans') reveals two chromosomes and a selective capacity to utilize plant glucans.</title>
        <authorList>
            <consortium name="NISC Comparative Sequencing Program"/>
            <person name="Wegmann U."/>
            <person name="Louis P."/>
            <person name="Goesmann A."/>
            <person name="Henrissat B."/>
            <person name="Duncan S.H."/>
            <person name="Flint H.J."/>
        </authorList>
    </citation>
    <scope>NUCLEOTIDE SEQUENCE</scope>
    <source>
        <strain evidence="4">CCM 8490</strain>
    </source>
</reference>
<organism evidence="5 6">
    <name type="scientific">Epilithonimonas arachidiradicis</name>
    <dbReference type="NCBI Taxonomy" id="1617282"/>
    <lineage>
        <taxon>Bacteria</taxon>
        <taxon>Pseudomonadati</taxon>
        <taxon>Bacteroidota</taxon>
        <taxon>Flavobacteriia</taxon>
        <taxon>Flavobacteriales</taxon>
        <taxon>Weeksellaceae</taxon>
        <taxon>Chryseobacterium group</taxon>
        <taxon>Epilithonimonas</taxon>
    </lineage>
</organism>
<keyword evidence="1" id="KW-0560">Oxidoreductase</keyword>
<dbReference type="Proteomes" id="UP000285906">
    <property type="component" value="Unassembled WGS sequence"/>
</dbReference>
<dbReference type="PANTHER" id="PTHR13789">
    <property type="entry name" value="MONOOXYGENASE"/>
    <property type="match status" value="1"/>
</dbReference>
<reference evidence="7" key="3">
    <citation type="journal article" date="2019" name="Int. J. Syst. Evol. Microbiol.">
        <title>The Global Catalogue of Microorganisms (GCM) 10K type strain sequencing project: providing services to taxonomists for standard genome sequencing and annotation.</title>
        <authorList>
            <consortium name="The Broad Institute Genomics Platform"/>
            <consortium name="The Broad Institute Genome Sequencing Center for Infectious Disease"/>
            <person name="Wu L."/>
            <person name="Ma J."/>
        </authorList>
    </citation>
    <scope>NUCLEOTIDE SEQUENCE [LARGE SCALE GENOMIC DNA]</scope>
    <source>
        <strain evidence="7">CCM 8490</strain>
    </source>
</reference>
<evidence type="ECO:0000313" key="4">
    <source>
        <dbReference type="EMBL" id="GGG60653.1"/>
    </source>
</evidence>
<protein>
    <submittedName>
        <fullName evidence="5">2-polyprenyl-6-methoxyphenol hydroxylase-like FAD-dependent oxidoreductase</fullName>
    </submittedName>
</protein>
<dbReference type="SUPFAM" id="SSF51905">
    <property type="entry name" value="FAD/NAD(P)-binding domain"/>
    <property type="match status" value="1"/>
</dbReference>
<dbReference type="GO" id="GO:0071949">
    <property type="term" value="F:FAD binding"/>
    <property type="evidence" value="ECO:0007669"/>
    <property type="project" value="InterPro"/>
</dbReference>
<dbReference type="Gene3D" id="3.50.50.60">
    <property type="entry name" value="FAD/NAD(P)-binding domain"/>
    <property type="match status" value="1"/>
</dbReference>
<evidence type="ECO:0000259" key="3">
    <source>
        <dbReference type="Pfam" id="PF01494"/>
    </source>
</evidence>
<reference evidence="4" key="4">
    <citation type="submission" date="2024-05" db="EMBL/GenBank/DDBJ databases">
        <authorList>
            <person name="Sun Q."/>
            <person name="Sedlacek I."/>
        </authorList>
    </citation>
    <scope>NUCLEOTIDE SEQUENCE</scope>
    <source>
        <strain evidence="4">CCM 8490</strain>
    </source>
</reference>
<feature type="domain" description="FAD-binding" evidence="3">
    <location>
        <begin position="4"/>
        <end position="303"/>
    </location>
</feature>
<accession>A0A420CKQ5</accession>
<dbReference type="InterPro" id="IPR050493">
    <property type="entry name" value="FAD-dep_Monooxygenase_BioMet"/>
</dbReference>
<dbReference type="OrthoDB" id="9766816at2"/>
<dbReference type="Proteomes" id="UP000658202">
    <property type="component" value="Unassembled WGS sequence"/>
</dbReference>
<comment type="caution">
    <text evidence="5">The sequence shown here is derived from an EMBL/GenBank/DDBJ whole genome shotgun (WGS) entry which is preliminary data.</text>
</comment>
<name>A0A420CKQ5_9FLAO</name>
<sequence>MNSISIIGGGIGGLTLGNFLKQQNIDFKIYESAPEIKPVGAGIAMAGNAMQIFDKLELREKIENAGTKMHSLIITDKKLKTISKTDVLKLESKYNVCNIAIHRADLQRILSENISEHIILNKRLSKIEKKENYHLTFEDKTEIESEIVFGADGVKSLVRNQILKSGEIRNAGQKCWRGILQTEIPEKYSHNAYEMWGTGKRFGFVKVRENILYWYALVNEKFYSEEIDLLEEFRDFHPDILEMISKTSKDKIILNDIIDIKPMDNWSTENLCLIGDAAHATTPNMGQGGCQAVEDAYVIGKLLETEKDWNKVFHQFEKIRKEKVHHIVNTSWTIGKIAQWENFTRIRNFIFRMLPEAVNQKQMEKILKLEGSVSLTV</sequence>
<evidence type="ECO:0000313" key="6">
    <source>
        <dbReference type="Proteomes" id="UP000285906"/>
    </source>
</evidence>